<organism evidence="2 3">
    <name type="scientific">Clostridium kluyveri (strain ATCC 8527 / DSM 555 / NBRC 12016 / NCIMB 10680 / K1)</name>
    <dbReference type="NCBI Taxonomy" id="431943"/>
    <lineage>
        <taxon>Bacteria</taxon>
        <taxon>Bacillati</taxon>
        <taxon>Bacillota</taxon>
        <taxon>Clostridia</taxon>
        <taxon>Eubacteriales</taxon>
        <taxon>Clostridiaceae</taxon>
        <taxon>Clostridium</taxon>
    </lineage>
</organism>
<dbReference type="CDD" id="cd01949">
    <property type="entry name" value="GGDEF"/>
    <property type="match status" value="1"/>
</dbReference>
<dbReference type="STRING" id="431943.CKL_0705"/>
<feature type="domain" description="GGDEF" evidence="1">
    <location>
        <begin position="223"/>
        <end position="354"/>
    </location>
</feature>
<reference evidence="2 3" key="1">
    <citation type="journal article" date="2008" name="Proc. Natl. Acad. Sci. U.S.A.">
        <title>The genome of Clostridium kluyveri, a strict anaerobe with unique metabolic features.</title>
        <authorList>
            <person name="Seedorf H."/>
            <person name="Fricke W.F."/>
            <person name="Veith B."/>
            <person name="Brueggemann H."/>
            <person name="Liesegang H."/>
            <person name="Strittmatter A."/>
            <person name="Miethke M."/>
            <person name="Buckel W."/>
            <person name="Hinderberger J."/>
            <person name="Li F."/>
            <person name="Hagemeier C."/>
            <person name="Thauer R.K."/>
            <person name="Gottschalk G."/>
        </authorList>
    </citation>
    <scope>NUCLEOTIDE SEQUENCE [LARGE SCALE GENOMIC DNA]</scope>
    <source>
        <strain evidence="3">ATCC 8527 / DSM 555 / NCIMB 10680</strain>
    </source>
</reference>
<proteinExistence type="predicted"/>
<dbReference type="Proteomes" id="UP000002411">
    <property type="component" value="Chromosome"/>
</dbReference>
<dbReference type="AlphaFoldDB" id="A5N627"/>
<dbReference type="FunFam" id="3.30.70.270:FF:000001">
    <property type="entry name" value="Diguanylate cyclase domain protein"/>
    <property type="match status" value="1"/>
</dbReference>
<gene>
    <name evidence="2" type="ordered locus">CKL_0705</name>
</gene>
<dbReference type="HOGENOM" id="CLU_000445_11_24_9"/>
<dbReference type="InterPro" id="IPR029016">
    <property type="entry name" value="GAF-like_dom_sf"/>
</dbReference>
<dbReference type="GO" id="GO:0052621">
    <property type="term" value="F:diguanylate cyclase activity"/>
    <property type="evidence" value="ECO:0007669"/>
    <property type="project" value="TreeGrafter"/>
</dbReference>
<dbReference type="Gene3D" id="3.30.450.40">
    <property type="match status" value="1"/>
</dbReference>
<evidence type="ECO:0000259" key="1">
    <source>
        <dbReference type="PROSITE" id="PS50887"/>
    </source>
</evidence>
<dbReference type="PROSITE" id="PS50887">
    <property type="entry name" value="GGDEF"/>
    <property type="match status" value="1"/>
</dbReference>
<dbReference type="EMBL" id="CP000673">
    <property type="protein sequence ID" value="EDK32758.1"/>
    <property type="molecule type" value="Genomic_DNA"/>
</dbReference>
<dbReference type="NCBIfam" id="TIGR00254">
    <property type="entry name" value="GGDEF"/>
    <property type="match status" value="1"/>
</dbReference>
<accession>A5N627</accession>
<dbReference type="Pfam" id="PF01590">
    <property type="entry name" value="GAF"/>
    <property type="match status" value="1"/>
</dbReference>
<evidence type="ECO:0000313" key="3">
    <source>
        <dbReference type="Proteomes" id="UP000002411"/>
    </source>
</evidence>
<dbReference type="RefSeq" id="WP_011989273.1">
    <property type="nucleotide sequence ID" value="NC_009706.1"/>
</dbReference>
<dbReference type="Pfam" id="PF00990">
    <property type="entry name" value="GGDEF"/>
    <property type="match status" value="1"/>
</dbReference>
<dbReference type="GO" id="GO:0043709">
    <property type="term" value="P:cell adhesion involved in single-species biofilm formation"/>
    <property type="evidence" value="ECO:0007669"/>
    <property type="project" value="TreeGrafter"/>
</dbReference>
<dbReference type="InterPro" id="IPR029787">
    <property type="entry name" value="Nucleotide_cyclase"/>
</dbReference>
<dbReference type="InterPro" id="IPR050469">
    <property type="entry name" value="Diguanylate_Cyclase"/>
</dbReference>
<protein>
    <submittedName>
        <fullName evidence="2">Predicted signal transduction protein</fullName>
    </submittedName>
</protein>
<dbReference type="PANTHER" id="PTHR45138">
    <property type="entry name" value="REGULATORY COMPONENTS OF SENSORY TRANSDUCTION SYSTEM"/>
    <property type="match status" value="1"/>
</dbReference>
<dbReference type="KEGG" id="ckl:CKL_0705"/>
<dbReference type="eggNOG" id="COG3706">
    <property type="taxonomic scope" value="Bacteria"/>
</dbReference>
<dbReference type="Gene3D" id="3.30.70.270">
    <property type="match status" value="1"/>
</dbReference>
<dbReference type="SUPFAM" id="SSF55073">
    <property type="entry name" value="Nucleotide cyclase"/>
    <property type="match status" value="1"/>
</dbReference>
<name>A5N627_CLOK5</name>
<dbReference type="SUPFAM" id="SSF55781">
    <property type="entry name" value="GAF domain-like"/>
    <property type="match status" value="1"/>
</dbReference>
<dbReference type="InterPro" id="IPR003018">
    <property type="entry name" value="GAF"/>
</dbReference>
<dbReference type="GO" id="GO:1902201">
    <property type="term" value="P:negative regulation of bacterial-type flagellum-dependent cell motility"/>
    <property type="evidence" value="ECO:0007669"/>
    <property type="project" value="TreeGrafter"/>
</dbReference>
<evidence type="ECO:0000313" key="2">
    <source>
        <dbReference type="EMBL" id="EDK32758.1"/>
    </source>
</evidence>
<dbReference type="PANTHER" id="PTHR45138:SF9">
    <property type="entry name" value="DIGUANYLATE CYCLASE DGCM-RELATED"/>
    <property type="match status" value="1"/>
</dbReference>
<dbReference type="InterPro" id="IPR000160">
    <property type="entry name" value="GGDEF_dom"/>
</dbReference>
<keyword evidence="3" id="KW-1185">Reference proteome</keyword>
<dbReference type="GO" id="GO:0005886">
    <property type="term" value="C:plasma membrane"/>
    <property type="evidence" value="ECO:0007669"/>
    <property type="project" value="TreeGrafter"/>
</dbReference>
<sequence length="354" mass="41025">MLASLLEKYNKLKLDYEGYQKMAEETIQRQNIKIVELDKKLDMLSLIVETSQYINKCLGSVEIISKIQDIMIGILGVTYSTVYILENRKLKLKCTNLSSTKHHYSINEYNSKIVHQLDTKLYNSFNNICKDDDIQIHSSIFMPIYLKQSLLGAIIVEHKIYNYLNEEHIKLLTALSNQIAICIENNRLYNKIKENSQKDFLTGLFTRNYFFSVIKEKIKNCGCGFAIIMVDIDNFKRFNDNFGHQYGDVVLKTVSNIIKSSLRKEDLVARYGGEEIIIYMYDIKGTLDVYNRMTTIRKRIEDELIEYNENSSHVTVSMGISISSNNEENVEDMIRKADVNLYKAKNTGKNKVVC</sequence>
<dbReference type="SMART" id="SM00267">
    <property type="entry name" value="GGDEF"/>
    <property type="match status" value="1"/>
</dbReference>
<dbReference type="InterPro" id="IPR043128">
    <property type="entry name" value="Rev_trsase/Diguanyl_cyclase"/>
</dbReference>